<dbReference type="GO" id="GO:0007015">
    <property type="term" value="P:actin filament organization"/>
    <property type="evidence" value="ECO:0007669"/>
    <property type="project" value="InterPro"/>
</dbReference>
<dbReference type="GO" id="GO:0005856">
    <property type="term" value="C:cytoskeleton"/>
    <property type="evidence" value="ECO:0007669"/>
    <property type="project" value="UniProtKB-SubCell"/>
</dbReference>
<organism evidence="11">
    <name type="scientific">Callorhinchus milii</name>
    <name type="common">Ghost shark</name>
    <dbReference type="NCBI Taxonomy" id="7868"/>
    <lineage>
        <taxon>Eukaryota</taxon>
        <taxon>Metazoa</taxon>
        <taxon>Chordata</taxon>
        <taxon>Craniata</taxon>
        <taxon>Vertebrata</taxon>
        <taxon>Chondrichthyes</taxon>
        <taxon>Holocephali</taxon>
        <taxon>Chimaeriformes</taxon>
        <taxon>Callorhinchidae</taxon>
        <taxon>Callorhinchus</taxon>
    </lineage>
</organism>
<evidence type="ECO:0000313" key="11">
    <source>
        <dbReference type="EMBL" id="AFP06555.1"/>
    </source>
</evidence>
<dbReference type="InterPro" id="IPR033927">
    <property type="entry name" value="WASPfam_EVH1"/>
</dbReference>
<evidence type="ECO:0000256" key="6">
    <source>
        <dbReference type="ARBA" id="ARBA00023212"/>
    </source>
</evidence>
<evidence type="ECO:0000256" key="2">
    <source>
        <dbReference type="ARBA" id="ARBA00004245"/>
    </source>
</evidence>
<evidence type="ECO:0000256" key="3">
    <source>
        <dbReference type="ARBA" id="ARBA00022490"/>
    </source>
</evidence>
<feature type="non-terminal residue" evidence="11">
    <location>
        <position position="1"/>
    </location>
</feature>
<evidence type="ECO:0000259" key="9">
    <source>
        <dbReference type="PROSITE" id="PS50108"/>
    </source>
</evidence>
<dbReference type="Gene3D" id="3.90.810.10">
    <property type="entry name" value="CRIB domain"/>
    <property type="match status" value="1"/>
</dbReference>
<feature type="region of interest" description="Disordered" evidence="8">
    <location>
        <begin position="22"/>
        <end position="57"/>
    </location>
</feature>
<dbReference type="InterPro" id="IPR000697">
    <property type="entry name" value="WH1/EVH1_dom"/>
</dbReference>
<dbReference type="EMBL" id="JW874038">
    <property type="protein sequence ID" value="AFP06555.1"/>
    <property type="molecule type" value="mRNA"/>
</dbReference>
<dbReference type="InterPro" id="IPR011993">
    <property type="entry name" value="PH-like_dom_sf"/>
</dbReference>
<dbReference type="PROSITE" id="PS50229">
    <property type="entry name" value="WH1"/>
    <property type="match status" value="1"/>
</dbReference>
<feature type="compositionally biased region" description="Pro residues" evidence="8">
    <location>
        <begin position="350"/>
        <end position="363"/>
    </location>
</feature>
<evidence type="ECO:0000256" key="7">
    <source>
        <dbReference type="ARBA" id="ARBA00023242"/>
    </source>
</evidence>
<feature type="non-terminal residue" evidence="11">
    <location>
        <position position="363"/>
    </location>
</feature>
<keyword evidence="7" id="KW-0539">Nucleus</keyword>
<feature type="domain" description="CRIB" evidence="9">
    <location>
        <begin position="273"/>
        <end position="286"/>
    </location>
</feature>
<dbReference type="Pfam" id="PF00786">
    <property type="entry name" value="PBD"/>
    <property type="match status" value="1"/>
</dbReference>
<name>V9L508_CALMI</name>
<proteinExistence type="evidence at transcript level"/>
<feature type="region of interest" description="Disordered" evidence="8">
    <location>
        <begin position="242"/>
        <end position="268"/>
    </location>
</feature>
<feature type="compositionally biased region" description="Basic and acidic residues" evidence="8">
    <location>
        <begin position="22"/>
        <end position="37"/>
    </location>
</feature>
<dbReference type="Gene3D" id="2.30.29.30">
    <property type="entry name" value="Pleckstrin-homology domain (PH domain)/Phosphotyrosine-binding domain (PTB)"/>
    <property type="match status" value="1"/>
</dbReference>
<dbReference type="SMART" id="SM00285">
    <property type="entry name" value="PBD"/>
    <property type="match status" value="1"/>
</dbReference>
<dbReference type="GO" id="GO:0005634">
    <property type="term" value="C:nucleus"/>
    <property type="evidence" value="ECO:0007669"/>
    <property type="project" value="UniProtKB-SubCell"/>
</dbReference>
<keyword evidence="3" id="KW-0963">Cytoplasm</keyword>
<dbReference type="Pfam" id="PF00568">
    <property type="entry name" value="WH1"/>
    <property type="match status" value="1"/>
</dbReference>
<accession>V9L508</accession>
<protein>
    <submittedName>
        <fullName evidence="11">Wiskott-Aldrich syndrome protein-like protein</fullName>
    </submittedName>
</protein>
<feature type="domain" description="WH1" evidence="10">
    <location>
        <begin position="71"/>
        <end position="181"/>
    </location>
</feature>
<evidence type="ECO:0000256" key="4">
    <source>
        <dbReference type="ARBA" id="ARBA00022553"/>
    </source>
</evidence>
<comment type="subcellular location">
    <subcellularLocation>
        <location evidence="2">Cytoplasm</location>
        <location evidence="2">Cytoskeleton</location>
    </subcellularLocation>
    <subcellularLocation>
        <location evidence="1">Nucleus</location>
    </subcellularLocation>
</comment>
<evidence type="ECO:0000256" key="1">
    <source>
        <dbReference type="ARBA" id="ARBA00004123"/>
    </source>
</evidence>
<dbReference type="SUPFAM" id="SSF50729">
    <property type="entry name" value="PH domain-like"/>
    <property type="match status" value="1"/>
</dbReference>
<dbReference type="InterPro" id="IPR000095">
    <property type="entry name" value="CRIB_dom"/>
</dbReference>
<keyword evidence="4" id="KW-0597">Phosphoprotein</keyword>
<reference evidence="11" key="1">
    <citation type="journal article" date="2014" name="Nature">
        <title>Elephant shark genome provides unique insights into gnathostome evolution.</title>
        <authorList>
            <consortium name="International Elephant Shark Genome Sequencing Consortium"/>
            <person name="Venkatesh B."/>
            <person name="Lee A.P."/>
            <person name="Ravi V."/>
            <person name="Maurya A.K."/>
            <person name="Lian M.M."/>
            <person name="Swann J.B."/>
            <person name="Ohta Y."/>
            <person name="Flajnik M.F."/>
            <person name="Sutoh Y."/>
            <person name="Kasahara M."/>
            <person name="Hoon S."/>
            <person name="Gangu V."/>
            <person name="Roy S.W."/>
            <person name="Irimia M."/>
            <person name="Korzh V."/>
            <person name="Kondrychyn I."/>
            <person name="Lim Z.W."/>
            <person name="Tay B.H."/>
            <person name="Tohari S."/>
            <person name="Kong K.W."/>
            <person name="Ho S."/>
            <person name="Lorente-Galdos B."/>
            <person name="Quilez J."/>
            <person name="Marques-Bonet T."/>
            <person name="Raney B.J."/>
            <person name="Ingham P.W."/>
            <person name="Tay A."/>
            <person name="Hillier L.W."/>
            <person name="Minx P."/>
            <person name="Boehm T."/>
            <person name="Wilson R.K."/>
            <person name="Brenner S."/>
            <person name="Warren W.C."/>
        </authorList>
    </citation>
    <scope>NUCLEOTIDE SEQUENCE</scope>
    <source>
        <tissue evidence="11">Gills</tissue>
    </source>
</reference>
<feature type="region of interest" description="Disordered" evidence="8">
    <location>
        <begin position="342"/>
        <end position="363"/>
    </location>
</feature>
<dbReference type="SUPFAM" id="SSF47912">
    <property type="entry name" value="Wiscott-Aldrich syndrome protein, WASP, C-terminal domain"/>
    <property type="match status" value="1"/>
</dbReference>
<feature type="compositionally biased region" description="Basic residues" evidence="8">
    <location>
        <begin position="180"/>
        <end position="192"/>
    </location>
</feature>
<evidence type="ECO:0000256" key="5">
    <source>
        <dbReference type="ARBA" id="ARBA00022737"/>
    </source>
</evidence>
<feature type="region of interest" description="Disordered" evidence="8">
    <location>
        <begin position="178"/>
        <end position="227"/>
    </location>
</feature>
<evidence type="ECO:0000256" key="8">
    <source>
        <dbReference type="SAM" id="MobiDB-lite"/>
    </source>
</evidence>
<dbReference type="AlphaFoldDB" id="V9L508"/>
<dbReference type="FunFam" id="2.30.29.30:FF:000130">
    <property type="entry name" value="neural Wiskott-Aldrich syndrome protein"/>
    <property type="match status" value="1"/>
</dbReference>
<dbReference type="CDD" id="cd00132">
    <property type="entry name" value="CRIB"/>
    <property type="match status" value="1"/>
</dbReference>
<keyword evidence="6" id="KW-0206">Cytoskeleton</keyword>
<sequence length="363" mass="40221">ALFLGSDVSFLCRAARSEPRVQEVREGRESRARRESGARGGGGPDMSRMRGQDNSPSTLLSEQENLALFGLLERKSTTLASAVCQLYLAVPGNASQWTKEYSGVVCFIKDNPRRSYFIRVYNLQEGKQLWEQELYNQFRYCTPRPYFHTFTADECQAGLNFADDYEGEKFQAVIEEKIQQRHSRQEKRHNTGHHSTPDSGKRQCVPLPPPPTGSGSHGPAAPMGATSIQNPEITSFRYRSMPTAAPAPSAPAPDKKGKKSKQNAKKKLTKADIGVPSNFQHVSHVGWDPDNGFDVNQMDPDLKKFFNQAGITEEQLTDVETSKVIHDFLDSQGGLDAVKEVIRKQDAAPAPRPPARGALPQPP</sequence>
<evidence type="ECO:0000259" key="10">
    <source>
        <dbReference type="PROSITE" id="PS50229"/>
    </source>
</evidence>
<dbReference type="SMART" id="SM00461">
    <property type="entry name" value="WH1"/>
    <property type="match status" value="1"/>
</dbReference>
<dbReference type="PROSITE" id="PS50108">
    <property type="entry name" value="CRIB"/>
    <property type="match status" value="1"/>
</dbReference>
<dbReference type="FunFam" id="3.90.810.10:FF:000003">
    <property type="entry name" value="Neural Wiskott-Aldrich syndrome protein-like"/>
    <property type="match status" value="1"/>
</dbReference>
<dbReference type="InterPro" id="IPR036936">
    <property type="entry name" value="CRIB_dom_sf"/>
</dbReference>
<dbReference type="InterPro" id="IPR011026">
    <property type="entry name" value="WAS_C"/>
</dbReference>
<dbReference type="CDD" id="cd01205">
    <property type="entry name" value="EVH1_WASP-like"/>
    <property type="match status" value="1"/>
</dbReference>
<feature type="compositionally biased region" description="Basic residues" evidence="8">
    <location>
        <begin position="256"/>
        <end position="268"/>
    </location>
</feature>
<keyword evidence="5" id="KW-0677">Repeat</keyword>
<feature type="compositionally biased region" description="Low complexity" evidence="8">
    <location>
        <begin position="213"/>
        <end position="222"/>
    </location>
</feature>